<evidence type="ECO:0000256" key="12">
    <source>
        <dbReference type="RuleBase" id="RU363032"/>
    </source>
</evidence>
<dbReference type="RefSeq" id="WP_283712439.1">
    <property type="nucleotide sequence ID" value="NZ_JASJEW010000001.1"/>
</dbReference>
<evidence type="ECO:0000256" key="11">
    <source>
        <dbReference type="ARBA" id="ARBA00072251"/>
    </source>
</evidence>
<keyword evidence="2 12" id="KW-0813">Transport</keyword>
<feature type="region of interest" description="Disordered" evidence="13">
    <location>
        <begin position="375"/>
        <end position="395"/>
    </location>
</feature>
<dbReference type="Proteomes" id="UP001431693">
    <property type="component" value="Unassembled WGS sequence"/>
</dbReference>
<keyword evidence="7" id="KW-0653">Protein transport</keyword>
<gene>
    <name evidence="15" type="ORF">QJ043_01680</name>
</gene>
<keyword evidence="5 12" id="KW-0812">Transmembrane</keyword>
<feature type="domain" description="ABC transmembrane type-1" evidence="14">
    <location>
        <begin position="172"/>
        <end position="359"/>
    </location>
</feature>
<dbReference type="PANTHER" id="PTHR43386">
    <property type="entry name" value="OLIGOPEPTIDE TRANSPORT SYSTEM PERMEASE PROTEIN APPC"/>
    <property type="match status" value="1"/>
</dbReference>
<dbReference type="CDD" id="cd06261">
    <property type="entry name" value="TM_PBP2"/>
    <property type="match status" value="1"/>
</dbReference>
<evidence type="ECO:0000259" key="14">
    <source>
        <dbReference type="PROSITE" id="PS50928"/>
    </source>
</evidence>
<sequence>MTDKSQNPDLQDPGKLTQETVDHAQRLHEAETGADANWDTMARDDASRDESIEPATVIDGTPVGEGPAGRRPTNAELELESQRLEHTEVKRISYAGLIARRFFRQKSAVAGLTILAVLALLAIFGPMISPYDYTDPDFAALSVAPSAEHWFGTDSGGLDLFACVVHGLGRSLVIGISYALITTVLAAIIGTAIAYARGIWEKIGMWCLDMLLVIPSFLLVAMIVRATSGGTGWLMLIFGLSAFGWIGYARTLRTMALSLRERDYVKAAKYMGVSPFTIIVRHLIPNLGSILIIDTVLGVISGINSETAYSFLGLGIKVPDTSLGYILSQGSSAMLTAPWVVLIPSIVLIVLCVSMQLIGDGLRDAFDPYSRAAGNVEEEAEDATPGPEKLAEHDI</sequence>
<evidence type="ECO:0000256" key="7">
    <source>
        <dbReference type="ARBA" id="ARBA00022927"/>
    </source>
</evidence>
<evidence type="ECO:0000256" key="4">
    <source>
        <dbReference type="ARBA" id="ARBA00022519"/>
    </source>
</evidence>
<feature type="transmembrane region" description="Helical" evidence="12">
    <location>
        <begin position="108"/>
        <end position="128"/>
    </location>
</feature>
<keyword evidence="16" id="KW-1185">Reference proteome</keyword>
<keyword evidence="4" id="KW-0997">Cell inner membrane</keyword>
<feature type="region of interest" description="Disordered" evidence="13">
    <location>
        <begin position="1"/>
        <end position="73"/>
    </location>
</feature>
<feature type="transmembrane region" description="Helical" evidence="12">
    <location>
        <begin position="337"/>
        <end position="358"/>
    </location>
</feature>
<dbReference type="PANTHER" id="PTHR43386:SF2">
    <property type="entry name" value="OLIGOPEPTIDE TRANSPORT SYSTEM PERMEASE PROTEIN OPPC"/>
    <property type="match status" value="1"/>
</dbReference>
<dbReference type="InterPro" id="IPR025966">
    <property type="entry name" value="OppC_N"/>
</dbReference>
<dbReference type="InterPro" id="IPR035906">
    <property type="entry name" value="MetI-like_sf"/>
</dbReference>
<organism evidence="15 16">
    <name type="scientific">Kribbibacterium absianum</name>
    <dbReference type="NCBI Taxonomy" id="3044210"/>
    <lineage>
        <taxon>Bacteria</taxon>
        <taxon>Bacillati</taxon>
        <taxon>Actinomycetota</taxon>
        <taxon>Coriobacteriia</taxon>
        <taxon>Coriobacteriales</taxon>
        <taxon>Kribbibacteriaceae</taxon>
        <taxon>Kribbibacterium</taxon>
    </lineage>
</organism>
<evidence type="ECO:0000256" key="1">
    <source>
        <dbReference type="ARBA" id="ARBA00004429"/>
    </source>
</evidence>
<dbReference type="Gene3D" id="1.10.3720.10">
    <property type="entry name" value="MetI-like"/>
    <property type="match status" value="1"/>
</dbReference>
<evidence type="ECO:0000256" key="9">
    <source>
        <dbReference type="ARBA" id="ARBA00023136"/>
    </source>
</evidence>
<dbReference type="EMBL" id="JASJEX010000001">
    <property type="protein sequence ID" value="MDJ1128799.1"/>
    <property type="molecule type" value="Genomic_DNA"/>
</dbReference>
<reference evidence="15" key="1">
    <citation type="submission" date="2023-05" db="EMBL/GenBank/DDBJ databases">
        <title>[olsenella] sp. nov., isolated from a pig farm feces dump.</title>
        <authorList>
            <person name="Chang Y.-H."/>
        </authorList>
    </citation>
    <scope>NUCLEOTIDE SEQUENCE</scope>
    <source>
        <strain evidence="15">YH-ols2217</strain>
    </source>
</reference>
<keyword evidence="3" id="KW-1003">Cell membrane</keyword>
<comment type="subcellular location">
    <subcellularLocation>
        <location evidence="1">Cell inner membrane</location>
        <topology evidence="1">Multi-pass membrane protein</topology>
    </subcellularLocation>
    <subcellularLocation>
        <location evidence="12">Cell membrane</location>
        <topology evidence="12">Multi-pass membrane protein</topology>
    </subcellularLocation>
</comment>
<dbReference type="PROSITE" id="PS50928">
    <property type="entry name" value="ABC_TM1"/>
    <property type="match status" value="1"/>
</dbReference>
<evidence type="ECO:0000256" key="2">
    <source>
        <dbReference type="ARBA" id="ARBA00022448"/>
    </source>
</evidence>
<keyword evidence="8 12" id="KW-1133">Transmembrane helix</keyword>
<dbReference type="InterPro" id="IPR000515">
    <property type="entry name" value="MetI-like"/>
</dbReference>
<feature type="transmembrane region" description="Helical" evidence="12">
    <location>
        <begin position="203"/>
        <end position="224"/>
    </location>
</feature>
<protein>
    <recommendedName>
        <fullName evidence="11">Oligopeptide transport system permease protein OppC</fullName>
    </recommendedName>
</protein>
<keyword evidence="6" id="KW-0571">Peptide transport</keyword>
<feature type="transmembrane region" description="Helical" evidence="12">
    <location>
        <begin position="230"/>
        <end position="249"/>
    </location>
</feature>
<dbReference type="Pfam" id="PF12911">
    <property type="entry name" value="OppC_N"/>
    <property type="match status" value="1"/>
</dbReference>
<feature type="compositionally biased region" description="Basic and acidic residues" evidence="13">
    <location>
        <begin position="20"/>
        <end position="31"/>
    </location>
</feature>
<evidence type="ECO:0000256" key="6">
    <source>
        <dbReference type="ARBA" id="ARBA00022856"/>
    </source>
</evidence>
<evidence type="ECO:0000313" key="16">
    <source>
        <dbReference type="Proteomes" id="UP001431693"/>
    </source>
</evidence>
<evidence type="ECO:0000256" key="13">
    <source>
        <dbReference type="SAM" id="MobiDB-lite"/>
    </source>
</evidence>
<dbReference type="SUPFAM" id="SSF161098">
    <property type="entry name" value="MetI-like"/>
    <property type="match status" value="1"/>
</dbReference>
<evidence type="ECO:0000313" key="15">
    <source>
        <dbReference type="EMBL" id="MDJ1128799.1"/>
    </source>
</evidence>
<comment type="similarity">
    <text evidence="10">Belongs to the binding-protein-dependent transport system permease family. OppBC subfamily.</text>
</comment>
<dbReference type="InterPro" id="IPR050366">
    <property type="entry name" value="BP-dependent_transpt_permease"/>
</dbReference>
<evidence type="ECO:0000256" key="8">
    <source>
        <dbReference type="ARBA" id="ARBA00022989"/>
    </source>
</evidence>
<evidence type="ECO:0000256" key="5">
    <source>
        <dbReference type="ARBA" id="ARBA00022692"/>
    </source>
</evidence>
<keyword evidence="9 12" id="KW-0472">Membrane</keyword>
<evidence type="ECO:0000256" key="3">
    <source>
        <dbReference type="ARBA" id="ARBA00022475"/>
    </source>
</evidence>
<feature type="transmembrane region" description="Helical" evidence="12">
    <location>
        <begin position="176"/>
        <end position="196"/>
    </location>
</feature>
<comment type="caution">
    <text evidence="15">The sequence shown here is derived from an EMBL/GenBank/DDBJ whole genome shotgun (WGS) entry which is preliminary data.</text>
</comment>
<proteinExistence type="inferred from homology"/>
<name>A0ABT6ZJ15_9ACTN</name>
<evidence type="ECO:0000256" key="10">
    <source>
        <dbReference type="ARBA" id="ARBA00024202"/>
    </source>
</evidence>
<accession>A0ABT6ZJ15</accession>
<feature type="compositionally biased region" description="Basic and acidic residues" evidence="13">
    <location>
        <begin position="41"/>
        <end position="51"/>
    </location>
</feature>
<feature type="transmembrane region" description="Helical" evidence="12">
    <location>
        <begin position="270"/>
        <end position="293"/>
    </location>
</feature>
<dbReference type="Pfam" id="PF00528">
    <property type="entry name" value="BPD_transp_1"/>
    <property type="match status" value="1"/>
</dbReference>